<proteinExistence type="predicted"/>
<dbReference type="Gene3D" id="3.40.50.1950">
    <property type="entry name" value="Flavin prenyltransferase-like"/>
    <property type="match status" value="1"/>
</dbReference>
<dbReference type="OrthoDB" id="9802554at2"/>
<dbReference type="GO" id="GO:0004633">
    <property type="term" value="F:phosphopantothenoylcysteine decarboxylase activity"/>
    <property type="evidence" value="ECO:0007669"/>
    <property type="project" value="TreeGrafter"/>
</dbReference>
<reference evidence="2 3" key="1">
    <citation type="submission" date="2019-08" db="EMBL/GenBank/DDBJ databases">
        <authorList>
            <person name="Peeters C."/>
        </authorList>
    </citation>
    <scope>NUCLEOTIDE SEQUENCE [LARGE SCALE GENOMIC DNA]</scope>
    <source>
        <strain evidence="2 3">LMG 31010</strain>
    </source>
</reference>
<protein>
    <submittedName>
        <fullName evidence="2">Coenzyme A biosynthesis bifunctional protein CoaBC</fullName>
    </submittedName>
</protein>
<dbReference type="InterPro" id="IPR036551">
    <property type="entry name" value="Flavin_trans-like"/>
</dbReference>
<organism evidence="2 3">
    <name type="scientific">Pandoraea commovens</name>
    <dbReference type="NCBI Taxonomy" id="2508289"/>
    <lineage>
        <taxon>Bacteria</taxon>
        <taxon>Pseudomonadati</taxon>
        <taxon>Pseudomonadota</taxon>
        <taxon>Betaproteobacteria</taxon>
        <taxon>Burkholderiales</taxon>
        <taxon>Burkholderiaceae</taxon>
        <taxon>Pandoraea</taxon>
    </lineage>
</organism>
<name>A0A5E4TMI3_9BURK</name>
<dbReference type="GO" id="GO:0071513">
    <property type="term" value="C:phosphopantothenoylcysteine decarboxylase complex"/>
    <property type="evidence" value="ECO:0007669"/>
    <property type="project" value="TreeGrafter"/>
</dbReference>
<dbReference type="SUPFAM" id="SSF52507">
    <property type="entry name" value="Homo-oligomeric flavin-containing Cys decarboxylases, HFCD"/>
    <property type="match status" value="1"/>
</dbReference>
<gene>
    <name evidence="2" type="primary">coaBC</name>
    <name evidence="2" type="ORF">PCO31010_01476</name>
</gene>
<dbReference type="EMBL" id="CABPSA010000002">
    <property type="protein sequence ID" value="VVD87794.1"/>
    <property type="molecule type" value="Genomic_DNA"/>
</dbReference>
<evidence type="ECO:0000313" key="2">
    <source>
        <dbReference type="EMBL" id="VVD87794.1"/>
    </source>
</evidence>
<dbReference type="RefSeq" id="WP_150663676.1">
    <property type="nucleotide sequence ID" value="NZ_CABPSA010000002.1"/>
</dbReference>
<evidence type="ECO:0000313" key="3">
    <source>
        <dbReference type="Proteomes" id="UP000343335"/>
    </source>
</evidence>
<dbReference type="AlphaFoldDB" id="A0A5E4TMI3"/>
<dbReference type="GO" id="GO:0010181">
    <property type="term" value="F:FMN binding"/>
    <property type="evidence" value="ECO:0007669"/>
    <property type="project" value="TreeGrafter"/>
</dbReference>
<sequence>MQRRILLGTTGNIGAKDTIQLVELLALTYDVQVVASTPSLAFFDLATARRMTDVHTDDDDWYTWRQRGDQILHITLRNWADLFVIAPLTANTLGKLVSGICDNLLTTTYRAWQVKSKPLLVAPSMNKYMWEHPLTEKQLELLKSWDVGVIPPREKWLAGGDFGPAAMATPEQIVESVESTLSIHKAP</sequence>
<dbReference type="PANTHER" id="PTHR14359">
    <property type="entry name" value="HOMO-OLIGOMERIC FLAVIN CONTAINING CYS DECARBOXYLASE FAMILY"/>
    <property type="match status" value="1"/>
</dbReference>
<dbReference type="InterPro" id="IPR003382">
    <property type="entry name" value="Flavoprotein"/>
</dbReference>
<dbReference type="Pfam" id="PF02441">
    <property type="entry name" value="Flavoprotein"/>
    <property type="match status" value="1"/>
</dbReference>
<dbReference type="GO" id="GO:0015937">
    <property type="term" value="P:coenzyme A biosynthetic process"/>
    <property type="evidence" value="ECO:0007669"/>
    <property type="project" value="TreeGrafter"/>
</dbReference>
<evidence type="ECO:0000259" key="1">
    <source>
        <dbReference type="Pfam" id="PF02441"/>
    </source>
</evidence>
<accession>A0A5E4TMI3</accession>
<dbReference type="PANTHER" id="PTHR14359:SF6">
    <property type="entry name" value="PHOSPHOPANTOTHENOYLCYSTEINE DECARBOXYLASE"/>
    <property type="match status" value="1"/>
</dbReference>
<feature type="domain" description="Flavoprotein" evidence="1">
    <location>
        <begin position="4"/>
        <end position="179"/>
    </location>
</feature>
<dbReference type="Proteomes" id="UP000343335">
    <property type="component" value="Unassembled WGS sequence"/>
</dbReference>